<comment type="caution">
    <text evidence="2">The sequence shown here is derived from an EMBL/GenBank/DDBJ whole genome shotgun (WGS) entry which is preliminary data.</text>
</comment>
<evidence type="ECO:0000313" key="2">
    <source>
        <dbReference type="EMBL" id="ROU01291.1"/>
    </source>
</evidence>
<sequence length="98" mass="10860">MMLGWLVPRVLALVFPEGVKPLFALAFVATILMVVLSMAVWLGLYLWQGLTVAEYFAPGAWGALWHLMKLATASALIWGPVLVLSVAGLPRHWVEETW</sequence>
<gene>
    <name evidence="2" type="ORF">EAT49_10945</name>
</gene>
<dbReference type="Proteomes" id="UP000268016">
    <property type="component" value="Unassembled WGS sequence"/>
</dbReference>
<evidence type="ECO:0000313" key="3">
    <source>
        <dbReference type="Proteomes" id="UP000268016"/>
    </source>
</evidence>
<accession>A0A3N2R1D5</accession>
<keyword evidence="1" id="KW-0812">Transmembrane</keyword>
<feature type="transmembrane region" description="Helical" evidence="1">
    <location>
        <begin position="67"/>
        <end position="89"/>
    </location>
</feature>
<dbReference type="OrthoDB" id="7652057at2"/>
<feature type="transmembrane region" description="Helical" evidence="1">
    <location>
        <begin position="22"/>
        <end position="47"/>
    </location>
</feature>
<dbReference type="AlphaFoldDB" id="A0A3N2R1D5"/>
<evidence type="ECO:0000256" key="1">
    <source>
        <dbReference type="SAM" id="Phobius"/>
    </source>
</evidence>
<keyword evidence="3" id="KW-1185">Reference proteome</keyword>
<proteinExistence type="predicted"/>
<organism evidence="2 3">
    <name type="scientific">Histidinibacterium lentulum</name>
    <dbReference type="NCBI Taxonomy" id="2480588"/>
    <lineage>
        <taxon>Bacteria</taxon>
        <taxon>Pseudomonadati</taxon>
        <taxon>Pseudomonadota</taxon>
        <taxon>Alphaproteobacteria</taxon>
        <taxon>Rhodobacterales</taxon>
        <taxon>Paracoccaceae</taxon>
        <taxon>Histidinibacterium</taxon>
    </lineage>
</organism>
<reference evidence="2 3" key="1">
    <citation type="submission" date="2018-10" db="EMBL/GenBank/DDBJ databases">
        <title>Histidinibacterium lentulum gen. nov., sp. nov., a marine bacterium from the culture broth of Picochlorum sp. 122.</title>
        <authorList>
            <person name="Wang G."/>
        </authorList>
    </citation>
    <scope>NUCLEOTIDE SEQUENCE [LARGE SCALE GENOMIC DNA]</scope>
    <source>
        <strain evidence="2 3">B17</strain>
    </source>
</reference>
<dbReference type="EMBL" id="RDRB01000005">
    <property type="protein sequence ID" value="ROU01291.1"/>
    <property type="molecule type" value="Genomic_DNA"/>
</dbReference>
<keyword evidence="1" id="KW-0472">Membrane</keyword>
<name>A0A3N2R1D5_9RHOB</name>
<keyword evidence="1" id="KW-1133">Transmembrane helix</keyword>
<protein>
    <submittedName>
        <fullName evidence="2">Uncharacterized protein</fullName>
    </submittedName>
</protein>